<evidence type="ECO:0000313" key="5">
    <source>
        <dbReference type="Proteomes" id="UP000008022"/>
    </source>
</evidence>
<evidence type="ECO:0000256" key="2">
    <source>
        <dbReference type="ARBA" id="ARBA00022801"/>
    </source>
</evidence>
<dbReference type="PANTHER" id="PTHR22975">
    <property type="entry name" value="UBIQUITIN SPECIFIC PROTEINASE"/>
    <property type="match status" value="1"/>
</dbReference>
<reference evidence="4" key="2">
    <citation type="submission" date="2015-06" db="UniProtKB">
        <authorList>
            <consortium name="EnsemblPlants"/>
        </authorList>
    </citation>
    <scope>IDENTIFICATION</scope>
</reference>
<dbReference type="Proteomes" id="UP000008022">
    <property type="component" value="Unassembled WGS sequence"/>
</dbReference>
<dbReference type="InterPro" id="IPR011990">
    <property type="entry name" value="TPR-like_helical_dom_sf"/>
</dbReference>
<evidence type="ECO:0000256" key="3">
    <source>
        <dbReference type="SAM" id="MobiDB-lite"/>
    </source>
</evidence>
<keyword evidence="5" id="KW-1185">Reference proteome</keyword>
<feature type="region of interest" description="Disordered" evidence="3">
    <location>
        <begin position="243"/>
        <end position="286"/>
    </location>
</feature>
<feature type="compositionally biased region" description="Polar residues" evidence="3">
    <location>
        <begin position="245"/>
        <end position="255"/>
    </location>
</feature>
<reference evidence="5" key="1">
    <citation type="submission" date="2013-06" db="EMBL/GenBank/DDBJ databases">
        <authorList>
            <person name="Zhao Q."/>
        </authorList>
    </citation>
    <scope>NUCLEOTIDE SEQUENCE</scope>
    <source>
        <strain evidence="5">cv. W1943</strain>
    </source>
</reference>
<accession>A0A0E0RAJ2</accession>
<evidence type="ECO:0000313" key="4">
    <source>
        <dbReference type="EnsemblPlants" id="ORUFI11G20250.1"/>
    </source>
</evidence>
<dbReference type="eggNOG" id="KOG1887">
    <property type="taxonomic scope" value="Eukaryota"/>
</dbReference>
<keyword evidence="2" id="KW-0378">Hydrolase</keyword>
<dbReference type="Gene3D" id="1.25.40.10">
    <property type="entry name" value="Tetratricopeptide repeat domain"/>
    <property type="match status" value="1"/>
</dbReference>
<proteinExistence type="predicted"/>
<dbReference type="SUPFAM" id="SSF48452">
    <property type="entry name" value="TPR-like"/>
    <property type="match status" value="1"/>
</dbReference>
<feature type="compositionally biased region" description="Polar residues" evidence="3">
    <location>
        <begin position="263"/>
        <end position="286"/>
    </location>
</feature>
<evidence type="ECO:0000256" key="1">
    <source>
        <dbReference type="ARBA" id="ARBA00022786"/>
    </source>
</evidence>
<dbReference type="PANTHER" id="PTHR22975:SF19">
    <property type="entry name" value="EXPRESSED PROTEIN"/>
    <property type="match status" value="1"/>
</dbReference>
<dbReference type="GO" id="GO:0016787">
    <property type="term" value="F:hydrolase activity"/>
    <property type="evidence" value="ECO:0007669"/>
    <property type="project" value="UniProtKB-KW"/>
</dbReference>
<name>A0A0E0RAJ2_ORYRU</name>
<dbReference type="HOGENOM" id="CLU_421158_0_0_1"/>
<dbReference type="Gramene" id="ORUFI11G20250.1">
    <property type="protein sequence ID" value="ORUFI11G20250.1"/>
    <property type="gene ID" value="ORUFI11G20250"/>
</dbReference>
<keyword evidence="1" id="KW-0833">Ubl conjugation pathway</keyword>
<protein>
    <submittedName>
        <fullName evidence="4">Uncharacterized protein</fullName>
    </submittedName>
</protein>
<dbReference type="InterPro" id="IPR052398">
    <property type="entry name" value="Ubiquitin_hydrolase_53/54"/>
</dbReference>
<sequence length="663" mass="73998">MDWDSATPGFRARVKDLTGPLPAEREGVDVKEERLHEAVELAVDFHSALAYHVVGYVRAALGEDELALDSLRLARDLAPSDLGIAFTLAKRYAAREQFDLAVEACQRALGRGDADLVDPQLNAVFESRHLEPSKEARISTAKNGLKQLLISALLNCVMFHLKGSQVLRVIKFLRQVLKTEIQFKKILMQVSISSVLNQSYKKMMEKLPRTIYRVEIQLCPTVMVSKSFQAIVLQSGKKLELPPRANTSTLGSSETPMEKENKTSSPSDYSGSNEGSANISSNGVTGTAYPNSENELKSLFSALLSLWHLRPFTDKFMKKAPLYPHFGVSGKDRNCMLCYLFHSFNAFSDKSDSTATYRLSCLRPSFIKILEEANVSLKEETNLAVKYIEIVLNMVHTSETAKCISNNSKNILYKTTLFSSCPDHRCLSHELFGMHKNATESTYFLNVGASELRNIEMNTFADVIKSVDKKFHCNTESNAHNHPPCYFTTAFGYPSENDSHLVSGLLVSIAAPLDINPVYEGLHSECKYTMVSAVFRAEGRDICLAREEEKWLEFDSWEKVLEEYSRSSFCPQIIFFERIDPVSEAAGTEYLKDKKALSVDLFDNLIKFTKNRIEEAVTQNYSCITSLDPGGLLVGDAEQDSRDNFGGGVVQDACVLSIGTDEN</sequence>
<organism evidence="4 5">
    <name type="scientific">Oryza rufipogon</name>
    <name type="common">Brownbeard rice</name>
    <name type="synonym">Asian wild rice</name>
    <dbReference type="NCBI Taxonomy" id="4529"/>
    <lineage>
        <taxon>Eukaryota</taxon>
        <taxon>Viridiplantae</taxon>
        <taxon>Streptophyta</taxon>
        <taxon>Embryophyta</taxon>
        <taxon>Tracheophyta</taxon>
        <taxon>Spermatophyta</taxon>
        <taxon>Magnoliopsida</taxon>
        <taxon>Liliopsida</taxon>
        <taxon>Poales</taxon>
        <taxon>Poaceae</taxon>
        <taxon>BOP clade</taxon>
        <taxon>Oryzoideae</taxon>
        <taxon>Oryzeae</taxon>
        <taxon>Oryzinae</taxon>
        <taxon>Oryza</taxon>
    </lineage>
</organism>
<dbReference type="AlphaFoldDB" id="A0A0E0RAJ2"/>
<dbReference type="EnsemblPlants" id="ORUFI11G20250.1">
    <property type="protein sequence ID" value="ORUFI11G20250.1"/>
    <property type="gene ID" value="ORUFI11G20250"/>
</dbReference>